<evidence type="ECO:0000313" key="4">
    <source>
        <dbReference type="EMBL" id="CAK9198103.1"/>
    </source>
</evidence>
<evidence type="ECO:0000256" key="1">
    <source>
        <dbReference type="ARBA" id="ARBA00023157"/>
    </source>
</evidence>
<feature type="chain" id="PRO_5046380865" description="Glycoside hydrolase family 19 catalytic domain-containing protein" evidence="2">
    <location>
        <begin position="30"/>
        <end position="284"/>
    </location>
</feature>
<dbReference type="Gene3D" id="3.30.20.10">
    <property type="entry name" value="Endochitinase, domain 2"/>
    <property type="match status" value="1"/>
</dbReference>
<dbReference type="PANTHER" id="PTHR22595:SF188">
    <property type="entry name" value="CHITIN-BINDING TYPE-1 DOMAIN-CONTAINING PROTEIN"/>
    <property type="match status" value="1"/>
</dbReference>
<organism evidence="4 5">
    <name type="scientific">Sphagnum troendelagicum</name>
    <dbReference type="NCBI Taxonomy" id="128251"/>
    <lineage>
        <taxon>Eukaryota</taxon>
        <taxon>Viridiplantae</taxon>
        <taxon>Streptophyta</taxon>
        <taxon>Embryophyta</taxon>
        <taxon>Bryophyta</taxon>
        <taxon>Sphagnophytina</taxon>
        <taxon>Sphagnopsida</taxon>
        <taxon>Sphagnales</taxon>
        <taxon>Sphagnaceae</taxon>
        <taxon>Sphagnum</taxon>
    </lineage>
</organism>
<dbReference type="Gene3D" id="1.10.530.10">
    <property type="match status" value="1"/>
</dbReference>
<dbReference type="CDD" id="cd00325">
    <property type="entry name" value="chitinase_GH19"/>
    <property type="match status" value="1"/>
</dbReference>
<dbReference type="InterPro" id="IPR016283">
    <property type="entry name" value="Glyco_hydro_19"/>
</dbReference>
<keyword evidence="1" id="KW-1015">Disulfide bond</keyword>
<dbReference type="PIRSF" id="PIRSF001060">
    <property type="entry name" value="Endochitinase"/>
    <property type="match status" value="1"/>
</dbReference>
<dbReference type="Proteomes" id="UP001497512">
    <property type="component" value="Chromosome 12"/>
</dbReference>
<evidence type="ECO:0000313" key="5">
    <source>
        <dbReference type="Proteomes" id="UP001497512"/>
    </source>
</evidence>
<protein>
    <recommendedName>
        <fullName evidence="3">Glycoside hydrolase family 19 catalytic domain-containing protein</fullName>
    </recommendedName>
</protein>
<dbReference type="InterPro" id="IPR000726">
    <property type="entry name" value="Glyco_hydro_19_cat"/>
</dbReference>
<keyword evidence="2" id="KW-0732">Signal</keyword>
<feature type="domain" description="Glycoside hydrolase family 19 catalytic" evidence="3">
    <location>
        <begin position="67"/>
        <end position="278"/>
    </location>
</feature>
<gene>
    <name evidence="4" type="ORF">CSSPTR1EN2_LOCUS4269</name>
</gene>
<feature type="signal peptide" evidence="2">
    <location>
        <begin position="1"/>
        <end position="29"/>
    </location>
</feature>
<keyword evidence="5" id="KW-1185">Reference proteome</keyword>
<sequence length="284" mass="31012">MGLLLQPFFGSILVAIAALLLLLVETGTGGGWCESDGSKAASPSSSSRPAVAHLSPITPCHGVGALVTQELYDELYPNRNKSFYTYESFLDAARSFPTFGTQGSYKTRLREIAAFSAHVQLETSGLFYVEEIDQSFNYCDNTSIQYPCAPGQKYFGRGPLQLSWNYNYGAASAKVGANILAKPYLVSQDPVLAFKSSLWFWTTPSGTIPSIHEVLIGKWKPSKADREAGRKPGFGVTIDIINGGFECGKASPHPQYRIIYFKEFCKQLNVSTGPNLSCANMQPF</sequence>
<name>A0ABP0TJB0_9BRYO</name>
<reference evidence="4" key="1">
    <citation type="submission" date="2024-02" db="EMBL/GenBank/DDBJ databases">
        <authorList>
            <consortium name="ELIXIR-Norway"/>
            <consortium name="Elixir Norway"/>
        </authorList>
    </citation>
    <scope>NUCLEOTIDE SEQUENCE</scope>
</reference>
<dbReference type="Pfam" id="PF00182">
    <property type="entry name" value="Glyco_hydro_19"/>
    <property type="match status" value="1"/>
</dbReference>
<evidence type="ECO:0000256" key="2">
    <source>
        <dbReference type="SAM" id="SignalP"/>
    </source>
</evidence>
<proteinExistence type="predicted"/>
<dbReference type="PANTHER" id="PTHR22595">
    <property type="entry name" value="CHITINASE-RELATED"/>
    <property type="match status" value="1"/>
</dbReference>
<dbReference type="InterPro" id="IPR023346">
    <property type="entry name" value="Lysozyme-like_dom_sf"/>
</dbReference>
<evidence type="ECO:0000259" key="3">
    <source>
        <dbReference type="Pfam" id="PF00182"/>
    </source>
</evidence>
<accession>A0ABP0TJB0</accession>
<dbReference type="EMBL" id="OZ019904">
    <property type="protein sequence ID" value="CAK9198103.1"/>
    <property type="molecule type" value="Genomic_DNA"/>
</dbReference>
<dbReference type="SUPFAM" id="SSF53955">
    <property type="entry name" value="Lysozyme-like"/>
    <property type="match status" value="1"/>
</dbReference>